<accession>F2C7W6</accession>
<feature type="transmembrane region" description="Helical" evidence="1">
    <location>
        <begin position="27"/>
        <end position="45"/>
    </location>
</feature>
<keyword evidence="1" id="KW-1133">Transmembrane helix</keyword>
<reference evidence="2 3" key="1">
    <citation type="submission" date="2011-02" db="EMBL/GenBank/DDBJ databases">
        <authorList>
            <person name="Muzny D."/>
            <person name="Qin X."/>
            <person name="Deng J."/>
            <person name="Jiang H."/>
            <person name="Liu Y."/>
            <person name="Qu J."/>
            <person name="Song X.-Z."/>
            <person name="Zhang L."/>
            <person name="Thornton R."/>
            <person name="Coyle M."/>
            <person name="Francisco L."/>
            <person name="Jackson L."/>
            <person name="Javaid M."/>
            <person name="Korchina V."/>
            <person name="Kovar C."/>
            <person name="Mata R."/>
            <person name="Mathew T."/>
            <person name="Ngo R."/>
            <person name="Nguyen L."/>
            <person name="Nguyen N."/>
            <person name="Okwuonu G."/>
            <person name="Ongeri F."/>
            <person name="Pham C."/>
            <person name="Simmons D."/>
            <person name="Wilczek-Boney K."/>
            <person name="Hale W."/>
            <person name="Jakkamsetti A."/>
            <person name="Pham P."/>
            <person name="Ruth R."/>
            <person name="San Lucas F."/>
            <person name="Warren J."/>
            <person name="Zhang J."/>
            <person name="Zhao Z."/>
            <person name="Zhou C."/>
            <person name="Zhu D."/>
            <person name="Lee S."/>
            <person name="Bess C."/>
            <person name="Blankenburg K."/>
            <person name="Forbes L."/>
            <person name="Fu Q."/>
            <person name="Gubbala S."/>
            <person name="Hirani K."/>
            <person name="Jayaseelan J.C."/>
            <person name="Lara F."/>
            <person name="Munidasa M."/>
            <person name="Palculict T."/>
            <person name="Patil S."/>
            <person name="Pu L.-L."/>
            <person name="Saada N."/>
            <person name="Tang L."/>
            <person name="Weissenberger G."/>
            <person name="Zhu Y."/>
            <person name="Hemphill L."/>
            <person name="Shang Y."/>
            <person name="Youmans B."/>
            <person name="Ayvaz T."/>
            <person name="Ross M."/>
            <person name="Santibanez J."/>
            <person name="Aqrawi P."/>
            <person name="Gross S."/>
            <person name="Joshi V."/>
            <person name="Fowler G."/>
            <person name="Nazareth L."/>
            <person name="Reid J."/>
            <person name="Worley K."/>
            <person name="Petrosino J."/>
            <person name="Highlander S."/>
            <person name="Gibbs R."/>
        </authorList>
    </citation>
    <scope>NUCLEOTIDE SEQUENCE [LARGE SCALE GENOMIC DNA]</scope>
    <source>
        <strain evidence="2 3">SK330</strain>
    </source>
</reference>
<name>F2C7W6_STRSA</name>
<keyword evidence="1" id="KW-0812">Transmembrane</keyword>
<keyword evidence="1" id="KW-0472">Membrane</keyword>
<dbReference type="AlphaFoldDB" id="F2C7W6"/>
<dbReference type="HOGENOM" id="CLU_2095571_0_0_9"/>
<dbReference type="EMBL" id="AFBD01000004">
    <property type="protein sequence ID" value="EGF14538.1"/>
    <property type="molecule type" value="Genomic_DNA"/>
</dbReference>
<protein>
    <submittedName>
        <fullName evidence="2">Uncharacterized protein</fullName>
    </submittedName>
</protein>
<evidence type="ECO:0000256" key="1">
    <source>
        <dbReference type="SAM" id="Phobius"/>
    </source>
</evidence>
<sequence length="116" mass="13860">MTNTKTNLVKVITNFTPYEKQIIGTKLLSLLRNILLLAYCVFQFYPFDNSFPYILLCISRIQRIIELIKEIKKKVLEIIKIFKRKRKELEKSVVSSDRRVFKRLSNNILKIFNTNF</sequence>
<proteinExistence type="predicted"/>
<evidence type="ECO:0000313" key="3">
    <source>
        <dbReference type="Proteomes" id="UP000005955"/>
    </source>
</evidence>
<comment type="caution">
    <text evidence="2">The sequence shown here is derived from an EMBL/GenBank/DDBJ whole genome shotgun (WGS) entry which is preliminary data.</text>
</comment>
<gene>
    <name evidence="2" type="ORF">HMPREF9386_1192</name>
</gene>
<evidence type="ECO:0000313" key="2">
    <source>
        <dbReference type="EMBL" id="EGF14538.1"/>
    </source>
</evidence>
<dbReference type="Proteomes" id="UP000005955">
    <property type="component" value="Unassembled WGS sequence"/>
</dbReference>
<organism evidence="2 3">
    <name type="scientific">Streptococcus sanguinis SK330</name>
    <dbReference type="NCBI Taxonomy" id="888813"/>
    <lineage>
        <taxon>Bacteria</taxon>
        <taxon>Bacillati</taxon>
        <taxon>Bacillota</taxon>
        <taxon>Bacilli</taxon>
        <taxon>Lactobacillales</taxon>
        <taxon>Streptococcaceae</taxon>
        <taxon>Streptococcus</taxon>
    </lineage>
</organism>